<dbReference type="EC" id="2.5.1.18" evidence="7"/>
<dbReference type="SFLD" id="SFLDG00358">
    <property type="entry name" value="Main_(cytGST)"/>
    <property type="match status" value="1"/>
</dbReference>
<dbReference type="Reactome" id="R-CEL-196836">
    <property type="pathway name" value="Vitamin C (ascorbate) metabolism"/>
</dbReference>
<comment type="catalytic activity">
    <reaction evidence="6 7">
        <text>L-dehydroascorbate + 2 glutathione = glutathione disulfide + L-ascorbate</text>
        <dbReference type="Rhea" id="RHEA:24424"/>
        <dbReference type="ChEBI" id="CHEBI:38290"/>
        <dbReference type="ChEBI" id="CHEBI:57925"/>
        <dbReference type="ChEBI" id="CHEBI:58297"/>
        <dbReference type="ChEBI" id="CHEBI:58539"/>
        <dbReference type="EC" id="1.8.5.1"/>
    </reaction>
</comment>
<dbReference type="KEGG" id="cel:CELE_F13A7.10"/>
<dbReference type="Gene3D" id="3.40.30.10">
    <property type="entry name" value="Glutaredoxin"/>
    <property type="match status" value="1"/>
</dbReference>
<dbReference type="SFLD" id="SFLDS00019">
    <property type="entry name" value="Glutathione_Transferase_(cytos"/>
    <property type="match status" value="1"/>
</dbReference>
<dbReference type="Pfam" id="PF00043">
    <property type="entry name" value="GST_C"/>
    <property type="match status" value="1"/>
</dbReference>
<evidence type="ECO:0000256" key="7">
    <source>
        <dbReference type="RuleBase" id="RU368071"/>
    </source>
</evidence>
<dbReference type="PANTHER" id="PTHR43968:SF12">
    <property type="entry name" value="GLUTATHIONE S-TRANSFERASE OMEGA-RELATED"/>
    <property type="match status" value="1"/>
</dbReference>
<dbReference type="Reactome" id="R-CEL-156590">
    <property type="pathway name" value="Glutathione conjugation"/>
</dbReference>
<dbReference type="SMR" id="O45352"/>
<dbReference type="FunCoup" id="O45352">
    <property type="interactions" value="953"/>
</dbReference>
<dbReference type="PANTHER" id="PTHR43968">
    <property type="match status" value="1"/>
</dbReference>
<dbReference type="WormBase" id="F13A7.10">
    <property type="protein sequence ID" value="CE41223"/>
    <property type="gene ID" value="WBGene00001792"/>
    <property type="gene designation" value="gst-44"/>
</dbReference>
<dbReference type="PIR" id="T20806">
    <property type="entry name" value="T20806"/>
</dbReference>
<dbReference type="GO" id="GO:0050610">
    <property type="term" value="F:methylarsonate reductase activity"/>
    <property type="evidence" value="ECO:0007669"/>
    <property type="project" value="UniProtKB-UniRule"/>
</dbReference>
<protein>
    <recommendedName>
        <fullName evidence="7">Glutathione S-transferase omega</fullName>
        <shortName evidence="7">GSTO</shortName>
        <ecNumber evidence="7">1.20.4.2</ecNumber>
        <ecNumber evidence="7">1.8.5.1</ecNumber>
        <ecNumber evidence="7">2.5.1.18</ecNumber>
    </recommendedName>
    <alternativeName>
        <fullName evidence="7">Glutathione-dependent dehydroascorbate reductase</fullName>
    </alternativeName>
    <alternativeName>
        <fullName evidence="7">Monomethylarsonic acid reductase</fullName>
    </alternativeName>
</protein>
<reference evidence="10 11" key="1">
    <citation type="journal article" date="1998" name="Science">
        <title>Genome sequence of the nematode C. elegans: a platform for investigating biology.</title>
        <authorList>
            <consortium name="The C. elegans sequencing consortium"/>
            <person name="Sulson J.E."/>
            <person name="Waterston R."/>
        </authorList>
    </citation>
    <scope>NUCLEOTIDE SEQUENCE [LARGE SCALE GENOMIC DNA]</scope>
    <source>
        <strain evidence="10 11">Bristol N2</strain>
    </source>
</reference>
<dbReference type="OMA" id="FGACFCP"/>
<evidence type="ECO:0000256" key="6">
    <source>
        <dbReference type="ARBA" id="ARBA00049544"/>
    </source>
</evidence>
<comment type="catalytic activity">
    <reaction evidence="5 7">
        <text>methylarsonate + 2 glutathione + H(+) = methylarsonous acid + glutathione disulfide + H2O</text>
        <dbReference type="Rhea" id="RHEA:15969"/>
        <dbReference type="ChEBI" id="CHEBI:15377"/>
        <dbReference type="ChEBI" id="CHEBI:15378"/>
        <dbReference type="ChEBI" id="CHEBI:17826"/>
        <dbReference type="ChEBI" id="CHEBI:33409"/>
        <dbReference type="ChEBI" id="CHEBI:57925"/>
        <dbReference type="ChEBI" id="CHEBI:58297"/>
        <dbReference type="EC" id="1.20.4.2"/>
    </reaction>
</comment>
<dbReference type="InterPro" id="IPR005442">
    <property type="entry name" value="GST_omega"/>
</dbReference>
<dbReference type="SUPFAM" id="SSF52833">
    <property type="entry name" value="Thioredoxin-like"/>
    <property type="match status" value="1"/>
</dbReference>
<dbReference type="FunFam" id="3.40.30.10:FF:000123">
    <property type="entry name" value="Glutathione transferase o1"/>
    <property type="match status" value="1"/>
</dbReference>
<keyword evidence="3 7" id="KW-0560">Oxidoreductase</keyword>
<dbReference type="STRING" id="6239.F13A7.10.1"/>
<evidence type="ECO:0000313" key="11">
    <source>
        <dbReference type="Proteomes" id="UP000001940"/>
    </source>
</evidence>
<evidence type="ECO:0000313" key="10">
    <source>
        <dbReference type="EMBL" id="CAB07572.2"/>
    </source>
</evidence>
<dbReference type="HOGENOM" id="CLU_011226_9_2_1"/>
<dbReference type="InterPro" id="IPR036249">
    <property type="entry name" value="Thioredoxin-like_sf"/>
</dbReference>
<dbReference type="InterPro" id="IPR050983">
    <property type="entry name" value="GST_Omega/HSP26"/>
</dbReference>
<dbReference type="SUPFAM" id="SSF47616">
    <property type="entry name" value="GST C-terminal domain-like"/>
    <property type="match status" value="1"/>
</dbReference>
<dbReference type="GO" id="GO:0000302">
    <property type="term" value="P:response to reactive oxygen species"/>
    <property type="evidence" value="ECO:0000315"/>
    <property type="project" value="WormBase"/>
</dbReference>
<organism evidence="10 11">
    <name type="scientific">Caenorhabditis elegans</name>
    <dbReference type="NCBI Taxonomy" id="6239"/>
    <lineage>
        <taxon>Eukaryota</taxon>
        <taxon>Metazoa</taxon>
        <taxon>Ecdysozoa</taxon>
        <taxon>Nematoda</taxon>
        <taxon>Chromadorea</taxon>
        <taxon>Rhabditida</taxon>
        <taxon>Rhabditina</taxon>
        <taxon>Rhabditomorpha</taxon>
        <taxon>Rhabditoidea</taxon>
        <taxon>Rhabditidae</taxon>
        <taxon>Peloderinae</taxon>
        <taxon>Caenorhabditis</taxon>
    </lineage>
</organism>
<dbReference type="EC" id="1.20.4.2" evidence="7"/>
<dbReference type="PaxDb" id="6239-F13A7.10"/>
<comment type="catalytic activity">
    <reaction evidence="4 7">
        <text>RX + glutathione = an S-substituted glutathione + a halide anion + H(+)</text>
        <dbReference type="Rhea" id="RHEA:16437"/>
        <dbReference type="ChEBI" id="CHEBI:15378"/>
        <dbReference type="ChEBI" id="CHEBI:16042"/>
        <dbReference type="ChEBI" id="CHEBI:17792"/>
        <dbReference type="ChEBI" id="CHEBI:57925"/>
        <dbReference type="ChEBI" id="CHEBI:90779"/>
        <dbReference type="EC" id="2.5.1.18"/>
    </reaction>
</comment>
<sequence>MSVLEGINSKALKTGDLPPPSPSPNTFRIYSMRFCPAAQRALIYASVKKIPSEVININLQQKPDWYFTKNYKGQVPTLEHAEGKKLVIESAVIPEYLDDIFPETKILPSDPYEKVQQKLLLERLSDQLTPAFGRVFRAIKNPEELKEKFESILKAFEEAESLLEGAFYSGTSSPGFVDYLIYPSFQRVYWLTFLLEIFPLPSDNFPGPGYPKLSQWFKAITAIPEVAAASQSTENGVGSCKEYMKGLPYFDYGL</sequence>
<dbReference type="EC" id="1.8.5.1" evidence="7"/>
<dbReference type="InterPro" id="IPR010987">
    <property type="entry name" value="Glutathione-S-Trfase_C-like"/>
</dbReference>
<evidence type="ECO:0000256" key="3">
    <source>
        <dbReference type="ARBA" id="ARBA00023002"/>
    </source>
</evidence>
<dbReference type="InterPro" id="IPR004046">
    <property type="entry name" value="GST_C"/>
</dbReference>
<dbReference type="GO" id="GO:0004364">
    <property type="term" value="F:glutathione transferase activity"/>
    <property type="evidence" value="ECO:0000318"/>
    <property type="project" value="GO_Central"/>
</dbReference>
<feature type="domain" description="GST C-terminal" evidence="9">
    <location>
        <begin position="110"/>
        <end position="247"/>
    </location>
</feature>
<dbReference type="InParanoid" id="O45352"/>
<evidence type="ECO:0000256" key="5">
    <source>
        <dbReference type="ARBA" id="ARBA00048353"/>
    </source>
</evidence>
<dbReference type="FunFam" id="1.20.1050.10:FF:000009">
    <property type="entry name" value="Glutathione S-transferase omega-1"/>
    <property type="match status" value="1"/>
</dbReference>
<comment type="function">
    <text evidence="7">Exhibits glutathione-dependent thiol transferase activity. Has high dehydroascorbate reductase activity and may contribute to the recycling of ascorbic acid. Participates in the biotransformation of inorganic arsenic and reduces monomethylarsonic acid (MMA).</text>
</comment>
<dbReference type="RefSeq" id="NP_507142.2">
    <property type="nucleotide sequence ID" value="NM_074741.4"/>
</dbReference>
<evidence type="ECO:0000259" key="8">
    <source>
        <dbReference type="PROSITE" id="PS50404"/>
    </source>
</evidence>
<dbReference type="InterPro" id="IPR040079">
    <property type="entry name" value="Glutathione_S-Trfase"/>
</dbReference>
<dbReference type="InterPro" id="IPR036282">
    <property type="entry name" value="Glutathione-S-Trfase_C_sf"/>
</dbReference>
<dbReference type="InterPro" id="IPR004045">
    <property type="entry name" value="Glutathione_S-Trfase_N"/>
</dbReference>
<dbReference type="Bgee" id="WBGene00001792">
    <property type="expression patterns" value="Expressed in adult organism and 2 other cell types or tissues"/>
</dbReference>
<dbReference type="PRINTS" id="PR01625">
    <property type="entry name" value="GSTRNSFRASEO"/>
</dbReference>
<gene>
    <name evidence="10 12" type="primary">gst-44</name>
    <name evidence="10" type="ORF">CELE_F13A7.10</name>
    <name evidence="12" type="ORF">F13A7.10</name>
</gene>
<dbReference type="GeneID" id="184405"/>
<proteinExistence type="inferred from homology"/>
<keyword evidence="2 7" id="KW-0808">Transferase</keyword>
<accession>O45352</accession>
<dbReference type="UCSC" id="F13A7.10">
    <property type="organism name" value="c. elegans"/>
</dbReference>
<dbReference type="PROSITE" id="PS50405">
    <property type="entry name" value="GST_CTER"/>
    <property type="match status" value="1"/>
</dbReference>
<evidence type="ECO:0000256" key="2">
    <source>
        <dbReference type="ARBA" id="ARBA00022679"/>
    </source>
</evidence>
<dbReference type="PROSITE" id="PS50404">
    <property type="entry name" value="GST_NTER"/>
    <property type="match status" value="1"/>
</dbReference>
<evidence type="ECO:0000313" key="12">
    <source>
        <dbReference type="WormBase" id="F13A7.10"/>
    </source>
</evidence>
<dbReference type="GO" id="GO:0006749">
    <property type="term" value="P:glutathione metabolic process"/>
    <property type="evidence" value="ECO:0000318"/>
    <property type="project" value="GO_Central"/>
</dbReference>
<dbReference type="PeptideAtlas" id="O45352"/>
<keyword evidence="11" id="KW-1185">Reference proteome</keyword>
<feature type="domain" description="GST N-terminal" evidence="8">
    <location>
        <begin position="25"/>
        <end position="105"/>
    </location>
</feature>
<dbReference type="PhylomeDB" id="O45352"/>
<dbReference type="GO" id="GO:0005737">
    <property type="term" value="C:cytoplasm"/>
    <property type="evidence" value="ECO:0000318"/>
    <property type="project" value="GO_Central"/>
</dbReference>
<comment type="similarity">
    <text evidence="1 7">Belongs to the GST superfamily. Omega family.</text>
</comment>
<evidence type="ECO:0000259" key="9">
    <source>
        <dbReference type="PROSITE" id="PS50405"/>
    </source>
</evidence>
<dbReference type="GO" id="GO:0045174">
    <property type="term" value="F:glutathione dehydrogenase (ascorbate) activity"/>
    <property type="evidence" value="ECO:0000318"/>
    <property type="project" value="GO_Central"/>
</dbReference>
<dbReference type="AlphaFoldDB" id="O45352"/>
<evidence type="ECO:0000256" key="4">
    <source>
        <dbReference type="ARBA" id="ARBA00047960"/>
    </source>
</evidence>
<dbReference type="CTD" id="184405"/>
<dbReference type="OrthoDB" id="4951845at2759"/>
<evidence type="ECO:0000256" key="1">
    <source>
        <dbReference type="ARBA" id="ARBA00011067"/>
    </source>
</evidence>
<name>O45352_CAEEL</name>
<dbReference type="AGR" id="WB:WBGene00001792"/>
<dbReference type="eggNOG" id="KOG0406">
    <property type="taxonomic scope" value="Eukaryota"/>
</dbReference>
<dbReference type="Proteomes" id="UP000001940">
    <property type="component" value="Chromosome V"/>
</dbReference>
<dbReference type="Pfam" id="PF13417">
    <property type="entry name" value="GST_N_3"/>
    <property type="match status" value="1"/>
</dbReference>
<dbReference type="EMBL" id="BX284605">
    <property type="protein sequence ID" value="CAB07572.2"/>
    <property type="molecule type" value="Genomic_DNA"/>
</dbReference>
<dbReference type="Gene3D" id="1.20.1050.10">
    <property type="match status" value="1"/>
</dbReference>